<sequence>MKKLLFDNREYQVTEDIDKVMFKDLSERKIKINFSFSKDPNKNKIAKDGLTIFFTELFMGGL</sequence>
<name>A0A561DSM4_9BACI</name>
<evidence type="ECO:0000313" key="1">
    <source>
        <dbReference type="EMBL" id="TWE06372.1"/>
    </source>
</evidence>
<keyword evidence="2" id="KW-1185">Reference proteome</keyword>
<dbReference type="Proteomes" id="UP000319671">
    <property type="component" value="Unassembled WGS sequence"/>
</dbReference>
<dbReference type="AlphaFoldDB" id="A0A561DSM4"/>
<gene>
    <name evidence="1" type="ORF">FB550_102394</name>
</gene>
<accession>A0A561DSM4</accession>
<dbReference type="EMBL" id="VIVN01000002">
    <property type="protein sequence ID" value="TWE06372.1"/>
    <property type="molecule type" value="Genomic_DNA"/>
</dbReference>
<dbReference type="RefSeq" id="WP_144563134.1">
    <property type="nucleotide sequence ID" value="NZ_VIVN01000002.1"/>
</dbReference>
<protein>
    <submittedName>
        <fullName evidence="1">Uncharacterized protein</fullName>
    </submittedName>
</protein>
<proteinExistence type="predicted"/>
<organism evidence="1 2">
    <name type="scientific">Neobacillus bataviensis</name>
    <dbReference type="NCBI Taxonomy" id="220685"/>
    <lineage>
        <taxon>Bacteria</taxon>
        <taxon>Bacillati</taxon>
        <taxon>Bacillota</taxon>
        <taxon>Bacilli</taxon>
        <taxon>Bacillales</taxon>
        <taxon>Bacillaceae</taxon>
        <taxon>Neobacillus</taxon>
    </lineage>
</organism>
<comment type="caution">
    <text evidence="1">The sequence shown here is derived from an EMBL/GenBank/DDBJ whole genome shotgun (WGS) entry which is preliminary data.</text>
</comment>
<reference evidence="1 2" key="1">
    <citation type="submission" date="2019-06" db="EMBL/GenBank/DDBJ databases">
        <title>Sorghum-associated microbial communities from plants grown in Nebraska, USA.</title>
        <authorList>
            <person name="Schachtman D."/>
        </authorList>
    </citation>
    <scope>NUCLEOTIDE SEQUENCE [LARGE SCALE GENOMIC DNA]</scope>
    <source>
        <strain evidence="1 2">2482</strain>
    </source>
</reference>
<evidence type="ECO:0000313" key="2">
    <source>
        <dbReference type="Proteomes" id="UP000319671"/>
    </source>
</evidence>